<name>A0A8J4B864_9CHLO</name>
<feature type="region of interest" description="Disordered" evidence="1">
    <location>
        <begin position="598"/>
        <end position="639"/>
    </location>
</feature>
<keyword evidence="3" id="KW-1185">Reference proteome</keyword>
<organism evidence="2 3">
    <name type="scientific">Volvox africanus</name>
    <dbReference type="NCBI Taxonomy" id="51714"/>
    <lineage>
        <taxon>Eukaryota</taxon>
        <taxon>Viridiplantae</taxon>
        <taxon>Chlorophyta</taxon>
        <taxon>core chlorophytes</taxon>
        <taxon>Chlorophyceae</taxon>
        <taxon>CS clade</taxon>
        <taxon>Chlamydomonadales</taxon>
        <taxon>Volvocaceae</taxon>
        <taxon>Volvox</taxon>
    </lineage>
</organism>
<evidence type="ECO:0000313" key="3">
    <source>
        <dbReference type="Proteomes" id="UP000747399"/>
    </source>
</evidence>
<proteinExistence type="predicted"/>
<feature type="compositionally biased region" description="Polar residues" evidence="1">
    <location>
        <begin position="465"/>
        <end position="477"/>
    </location>
</feature>
<sequence length="1010" mass="105531">MPQPLLPHHQQSSPQPHNSLQLSQQQDSQNQRLLLSQHHQNQPGKQLWEGQSEIRSHEGGAFESPNRPPETIEPTGGQGGKVAVATPLTAATPSPPPPPPVATAIAIEQDTNCDRWYSREQTPCAENSTTQSAMQLPVPFCTPRPRPRCIQAGGVSAFDIMRMSQLRAASRCHTFFLERTATGSWLGHCWAKGCASPQQQRLAGSSCWSVTLTVGSAGSRAAGGGAGIGDAAAGKETVVLHTNVPPGDGGGVSWSSAGLPSNDLPPEGRWRGGPSALKSALQKAVRLGRGSCAVRAALHLFKEDGGAAQLLRRLSIVCVEDAILHPGLPFVVWLMAAQAKGFVLGRTHLDALLCLVYQLAMVQVRDGLPDPWDGGDSATVGTPVDATSQGPVTLQQVDELALPAAETCLVKCLLFRASYGGMGGDVRMMKIFAGYWAARFKGSAAPPPLLTVPPPSPGHQCRPWSDSTTAVLSSSPGVATRAQPRGPVASGPNRPYPGLGPLTEPLPQAPCAAGPTANTEGTEQLPAGRNRAIAVVVQPGPQPLERAPGPNLGTKNTSPGTRDVAAAGACKRAATQAFGGAESTPNCKSHGVLAGESFASPGDGPCQPSLAPGLQSQQLRRRSGAGPTSGGTQADWAGASQLSPADLRVSDAYFAARLQAEDAPPSCGVFVPASQLLAEAVNEQRSLQRMAATAPRQQLHSQAQQWPPYHLQAYPQASTHSWNVADAANASDGNCRSSHGHMGGGDGLTGSAWYGHASQASQGTFASETPAACAFSIGKFPSLTQLQLQQQQDVVLPKWHSRYAGGCTAAAAAAKVGATCGDGGSDGVSGADYVVPTDGDKGECSAWLTYLCSLYDQVTVPVALAMTSSVGPMRRSDVPLSAVDFHISDIVTRLMERSEVVALAPGGSAEHAGTPEDTEDALKSAMWLFRSSKNSKVWVHRLSPCCQHLHASGGAAAGTRGGACAEHRSLEAQFEREESSRRRLAALWSAAAPWADRFSVSYIARRFGPP</sequence>
<feature type="region of interest" description="Disordered" evidence="1">
    <location>
        <begin position="1"/>
        <end position="82"/>
    </location>
</feature>
<reference evidence="2" key="1">
    <citation type="journal article" date="2021" name="Proc. Natl. Acad. Sci. U.S.A.">
        <title>Three genomes in the algal genus Volvox reveal the fate of a haploid sex-determining region after a transition to homothallism.</title>
        <authorList>
            <person name="Yamamoto K."/>
            <person name="Hamaji T."/>
            <person name="Kawai-Toyooka H."/>
            <person name="Matsuzaki R."/>
            <person name="Takahashi F."/>
            <person name="Nishimura Y."/>
            <person name="Kawachi M."/>
            <person name="Noguchi H."/>
            <person name="Minakuchi Y."/>
            <person name="Umen J.G."/>
            <person name="Toyoda A."/>
            <person name="Nozaki H."/>
        </authorList>
    </citation>
    <scope>NUCLEOTIDE SEQUENCE</scope>
    <source>
        <strain evidence="2">NIES-3780</strain>
    </source>
</reference>
<evidence type="ECO:0000313" key="2">
    <source>
        <dbReference type="EMBL" id="GIL55543.1"/>
    </source>
</evidence>
<feature type="compositionally biased region" description="Polar residues" evidence="1">
    <location>
        <begin position="9"/>
        <end position="18"/>
    </location>
</feature>
<feature type="compositionally biased region" description="Low complexity" evidence="1">
    <location>
        <begin position="19"/>
        <end position="37"/>
    </location>
</feature>
<gene>
    <name evidence="2" type="ORF">Vafri_11102</name>
</gene>
<dbReference type="AlphaFoldDB" id="A0A8J4B864"/>
<dbReference type="Proteomes" id="UP000747399">
    <property type="component" value="Unassembled WGS sequence"/>
</dbReference>
<evidence type="ECO:0000256" key="1">
    <source>
        <dbReference type="SAM" id="MobiDB-lite"/>
    </source>
</evidence>
<dbReference type="EMBL" id="BNCO01000021">
    <property type="protein sequence ID" value="GIL55543.1"/>
    <property type="molecule type" value="Genomic_DNA"/>
</dbReference>
<feature type="region of interest" description="Disordered" evidence="1">
    <location>
        <begin position="540"/>
        <end position="562"/>
    </location>
</feature>
<comment type="caution">
    <text evidence="2">The sequence shown here is derived from an EMBL/GenBank/DDBJ whole genome shotgun (WGS) entry which is preliminary data.</text>
</comment>
<feature type="region of interest" description="Disordered" evidence="1">
    <location>
        <begin position="449"/>
        <end position="506"/>
    </location>
</feature>
<protein>
    <submittedName>
        <fullName evidence="2">Uncharacterized protein</fullName>
    </submittedName>
</protein>
<accession>A0A8J4B864</accession>